<dbReference type="AlphaFoldDB" id="A0A7W8AA50"/>
<dbReference type="RefSeq" id="WP_281395610.1">
    <property type="nucleotide sequence ID" value="NZ_JACHIN010000010.1"/>
</dbReference>
<name>A0A7W8AA50_9ACTN</name>
<gene>
    <name evidence="1" type="ORF">HNR40_006950</name>
</gene>
<protein>
    <submittedName>
        <fullName evidence="1">Uncharacterized protein</fullName>
    </submittedName>
</protein>
<comment type="caution">
    <text evidence="1">The sequence shown here is derived from an EMBL/GenBank/DDBJ whole genome shotgun (WGS) entry which is preliminary data.</text>
</comment>
<organism evidence="1 2">
    <name type="scientific">Nonomuraea endophytica</name>
    <dbReference type="NCBI Taxonomy" id="714136"/>
    <lineage>
        <taxon>Bacteria</taxon>
        <taxon>Bacillati</taxon>
        <taxon>Actinomycetota</taxon>
        <taxon>Actinomycetes</taxon>
        <taxon>Streptosporangiales</taxon>
        <taxon>Streptosporangiaceae</taxon>
        <taxon>Nonomuraea</taxon>
    </lineage>
</organism>
<keyword evidence="2" id="KW-1185">Reference proteome</keyword>
<evidence type="ECO:0000313" key="1">
    <source>
        <dbReference type="EMBL" id="MBB5081455.1"/>
    </source>
</evidence>
<sequence>MRSPCFADLGEQRFWRADLPDGTTPAYGPLEAIVRSKINR</sequence>
<proteinExistence type="predicted"/>
<reference evidence="1 2" key="1">
    <citation type="submission" date="2020-08" db="EMBL/GenBank/DDBJ databases">
        <title>Genomic Encyclopedia of Type Strains, Phase IV (KMG-IV): sequencing the most valuable type-strain genomes for metagenomic binning, comparative biology and taxonomic classification.</title>
        <authorList>
            <person name="Goeker M."/>
        </authorList>
    </citation>
    <scope>NUCLEOTIDE SEQUENCE [LARGE SCALE GENOMIC DNA]</scope>
    <source>
        <strain evidence="1 2">DSM 45385</strain>
    </source>
</reference>
<evidence type="ECO:0000313" key="2">
    <source>
        <dbReference type="Proteomes" id="UP000568380"/>
    </source>
</evidence>
<dbReference type="Proteomes" id="UP000568380">
    <property type="component" value="Unassembled WGS sequence"/>
</dbReference>
<accession>A0A7W8AA50</accession>
<dbReference type="EMBL" id="JACHIN010000010">
    <property type="protein sequence ID" value="MBB5081455.1"/>
    <property type="molecule type" value="Genomic_DNA"/>
</dbReference>